<feature type="binding site" evidence="16">
    <location>
        <position position="618"/>
    </location>
    <ligand>
        <name>[4Fe-4S] cluster</name>
        <dbReference type="ChEBI" id="CHEBI:49883"/>
        <label>2</label>
    </ligand>
</feature>
<dbReference type="EMBL" id="CP000968">
    <property type="protein sequence ID" value="ACB06832.1"/>
    <property type="molecule type" value="Genomic_DNA"/>
</dbReference>
<dbReference type="GO" id="GO:0030976">
    <property type="term" value="F:thiamine pyrophosphate binding"/>
    <property type="evidence" value="ECO:0007669"/>
    <property type="project" value="InterPro"/>
</dbReference>
<evidence type="ECO:0000256" key="4">
    <source>
        <dbReference type="ARBA" id="ARBA00017710"/>
    </source>
</evidence>
<evidence type="ECO:0000256" key="3">
    <source>
        <dbReference type="ARBA" id="ARBA00011631"/>
    </source>
</evidence>
<evidence type="ECO:0000256" key="1">
    <source>
        <dbReference type="ARBA" id="ARBA00002995"/>
    </source>
</evidence>
<feature type="binding site" evidence="16">
    <location>
        <position position="624"/>
    </location>
    <ligand>
        <name>[4Fe-4S] cluster</name>
        <dbReference type="ChEBI" id="CHEBI:49883"/>
        <label>2</label>
    </ligand>
</feature>
<evidence type="ECO:0000256" key="12">
    <source>
        <dbReference type="ARBA" id="ARBA00030514"/>
    </source>
</evidence>
<feature type="domain" description="4Fe-4S ferredoxin-type" evidence="17">
    <location>
        <begin position="609"/>
        <end position="638"/>
    </location>
</feature>
<dbReference type="Gene3D" id="3.40.50.920">
    <property type="match status" value="1"/>
</dbReference>
<protein>
    <recommendedName>
        <fullName evidence="4 15">Indolepyruvate oxidoreductase subunit IorA</fullName>
        <shortName evidence="15">IOR</shortName>
        <ecNumber evidence="15">1.2.7.8</ecNumber>
    </recommendedName>
    <alternativeName>
        <fullName evidence="12 15">Indolepyruvate ferredoxin oxidoreductase subunit alpha</fullName>
    </alternativeName>
</protein>
<comment type="catalytic activity">
    <reaction evidence="14">
        <text>a 2-oxocarboxylate + 2 oxidized [2Fe-2S]-[ferredoxin] + CoA = an acyl-CoA + 2 reduced [2Fe-2S]-[ferredoxin] + CO2 + H(+)</text>
        <dbReference type="Rhea" id="RHEA:42316"/>
        <dbReference type="Rhea" id="RHEA-COMP:10000"/>
        <dbReference type="Rhea" id="RHEA-COMP:10001"/>
        <dbReference type="ChEBI" id="CHEBI:15378"/>
        <dbReference type="ChEBI" id="CHEBI:16526"/>
        <dbReference type="ChEBI" id="CHEBI:33737"/>
        <dbReference type="ChEBI" id="CHEBI:33738"/>
        <dbReference type="ChEBI" id="CHEBI:35179"/>
        <dbReference type="ChEBI" id="CHEBI:57287"/>
        <dbReference type="ChEBI" id="CHEBI:58342"/>
        <dbReference type="EC" id="1.2.7.11"/>
    </reaction>
</comment>
<gene>
    <name evidence="18" type="ordered locus">Kcr_0072</name>
</gene>
<dbReference type="FunFam" id="3.40.50.970:FF:000039">
    <property type="entry name" value="Indolepyruvate oxidoreductase subunit IorA"/>
    <property type="match status" value="1"/>
</dbReference>
<dbReference type="eggNOG" id="arCOG01609">
    <property type="taxonomic scope" value="Archaea"/>
</dbReference>
<dbReference type="PIRSF" id="PIRSF006439">
    <property type="entry name" value="Indolepyruvate_ferr_oxidored"/>
    <property type="match status" value="1"/>
</dbReference>
<evidence type="ECO:0000256" key="9">
    <source>
        <dbReference type="ARBA" id="ARBA00023002"/>
    </source>
</evidence>
<dbReference type="CDD" id="cd02008">
    <property type="entry name" value="TPP_IOR_alpha"/>
    <property type="match status" value="1"/>
</dbReference>
<dbReference type="Pfam" id="PF00037">
    <property type="entry name" value="Fer4"/>
    <property type="match status" value="1"/>
</dbReference>
<evidence type="ECO:0000256" key="10">
    <source>
        <dbReference type="ARBA" id="ARBA00023004"/>
    </source>
</evidence>
<feature type="binding site" evidence="16">
    <location>
        <position position="592"/>
    </location>
    <ligand>
        <name>[4Fe-4S] cluster</name>
        <dbReference type="ChEBI" id="CHEBI:49883"/>
        <label>1</label>
    </ligand>
</feature>
<dbReference type="InterPro" id="IPR002880">
    <property type="entry name" value="Pyrv_Fd/Flavodoxin_OxRdtase_N"/>
</dbReference>
<sequence>MDSSGREVLIFSLQFSWESMGDLLAPPGTLETLLGNEAIARGALEGGLNVAAAYPGTPSTEIGEALSLAAKKLGIYFEWSSNEKVAAEVAIGAAWSGLRSMTMMKHVGFNVAADAIFTLTYAGLTGAMVIVSADDPHCHSSQNEQDNRHYSEAAGLPMLEPSNVQEAKDFTKEAMELSYRYKIPFMLRTTTRINHQRGPVRLGEITAKGTIGKFEPPEPDRYLQVGAIARKHHAELLKKIKEIQGISGNYARVEGPQDSEIGIITSGVSYAHVKDALRLAGLEAKILKIGMTFPLPERMIGEFLRSINTAFIVEELDPFLELRIKALAKDYAPDLEILGKLTGHMPQVHEYTIRTVLEGFSKAFGVKSPIDFSEIDRRSSKLLEMVPPRQPILCPACPHRSAGYALRRAAGRAAFMGDIGCYALLFQPPFRVEHVTHAMGSSIGIANGVSLATQQDVVALIGDSTFFHAGIPALINAVHNKRKLTVIIMDNRTTAMTGHQSHPGVPYDAVGREAPSISIEDLVRAMGVNYVRVVDPFDHKGTEEAIREALKTDGVSVVITRRECALLTVRNIRAEGKKIVPYRVNKDKCTYCRVCINTFACPAFVDTGSSVEIDPAICFGCGACVQVCPYDAIEPQEGSLNWRDDKVGV</sequence>
<dbReference type="PhylomeDB" id="B1L7K5"/>
<keyword evidence="19" id="KW-1185">Reference proteome</keyword>
<reference evidence="18 19" key="1">
    <citation type="journal article" date="2008" name="Proc. Natl. Acad. Sci. U.S.A.">
        <title>A korarchaeal genome reveals new insights into the evolution of the Archaea.</title>
        <authorList>
            <person name="Elkins J.G."/>
            <person name="Podar M."/>
            <person name="Graham D.E."/>
            <person name="Makarova K.S."/>
            <person name="Wolf Y."/>
            <person name="Randau L."/>
            <person name="Hedlund B.P."/>
            <person name="Brochier-Armanet C."/>
            <person name="Kunin V."/>
            <person name="Anderson I."/>
            <person name="Lapidus A."/>
            <person name="Goltsman E."/>
            <person name="Barry K."/>
            <person name="Koonin E.V."/>
            <person name="Hugenholtz P."/>
            <person name="Kyrpides N."/>
            <person name="Wanner G."/>
            <person name="Richardson P."/>
            <person name="Keller M."/>
            <person name="Stetter K.O."/>
        </authorList>
    </citation>
    <scope>NUCLEOTIDE SEQUENCE [LARGE SCALE GENOMIC DNA]</scope>
    <source>
        <strain evidence="19">OPF8</strain>
    </source>
</reference>
<keyword evidence="11 15" id="KW-0411">Iron-sulfur</keyword>
<dbReference type="HOGENOM" id="CLU_017727_0_0_2"/>
<dbReference type="FunFam" id="3.40.50.970:FF:000116">
    <property type="entry name" value="Indolepyruvate oxidoreductase subunit IorA"/>
    <property type="match status" value="1"/>
</dbReference>
<evidence type="ECO:0000259" key="17">
    <source>
        <dbReference type="PROSITE" id="PS51379"/>
    </source>
</evidence>
<dbReference type="PANTHER" id="PTHR43710">
    <property type="entry name" value="2-HYDROXYACYL-COA LYASE"/>
    <property type="match status" value="1"/>
</dbReference>
<dbReference type="Proteomes" id="UP000001686">
    <property type="component" value="Chromosome"/>
</dbReference>
<keyword evidence="5 15" id="KW-0813">Transport</keyword>
<comment type="subunit">
    <text evidence="2 15">Heterodimer of the IorA and IorB subunits.</text>
</comment>
<evidence type="ECO:0000256" key="7">
    <source>
        <dbReference type="ARBA" id="ARBA00022723"/>
    </source>
</evidence>
<proteinExistence type="predicted"/>
<dbReference type="PROSITE" id="PS00198">
    <property type="entry name" value="4FE4S_FER_1"/>
    <property type="match status" value="1"/>
</dbReference>
<dbReference type="GO" id="GO:0051539">
    <property type="term" value="F:4 iron, 4 sulfur cluster binding"/>
    <property type="evidence" value="ECO:0007669"/>
    <property type="project" value="UniProtKB-UniRule"/>
</dbReference>
<dbReference type="CDD" id="cd07034">
    <property type="entry name" value="TPP_PYR_PFOR_IOR-alpha_like"/>
    <property type="match status" value="1"/>
</dbReference>
<name>B1L7K5_KORCO</name>
<feature type="binding site" evidence="16">
    <location>
        <position position="621"/>
    </location>
    <ligand>
        <name>[4Fe-4S] cluster</name>
        <dbReference type="ChEBI" id="CHEBI:49883"/>
        <label>2</label>
    </ligand>
</feature>
<dbReference type="InterPro" id="IPR009014">
    <property type="entry name" value="Transketo_C/PFOR_II"/>
</dbReference>
<dbReference type="SUPFAM" id="SSF52518">
    <property type="entry name" value="Thiamin diphosphate-binding fold (THDP-binding)"/>
    <property type="match status" value="2"/>
</dbReference>
<evidence type="ECO:0000256" key="14">
    <source>
        <dbReference type="ARBA" id="ARBA00048893"/>
    </source>
</evidence>
<comment type="function">
    <text evidence="1 15">Catalyzes the ferredoxin-dependent oxidative decarboxylation of arylpyruvates.</text>
</comment>
<dbReference type="STRING" id="374847.Kcr_0072"/>
<feature type="binding site" evidence="16">
    <location>
        <position position="628"/>
    </location>
    <ligand>
        <name>[4Fe-4S] cluster</name>
        <dbReference type="ChEBI" id="CHEBI:49883"/>
        <label>1</label>
    </ligand>
</feature>
<keyword evidence="9 15" id="KW-0560">Oxidoreductase</keyword>
<dbReference type="InterPro" id="IPR011766">
    <property type="entry name" value="TPP_enzyme_TPP-bd"/>
</dbReference>
<dbReference type="Gene3D" id="3.40.50.970">
    <property type="match status" value="2"/>
</dbReference>
<dbReference type="InterPro" id="IPR045025">
    <property type="entry name" value="HACL1-like"/>
</dbReference>
<feature type="binding site" evidence="16">
    <location>
        <position position="589"/>
    </location>
    <ligand>
        <name>[4Fe-4S] cluster</name>
        <dbReference type="ChEBI" id="CHEBI:49883"/>
        <label>1</label>
    </ligand>
</feature>
<dbReference type="PANTHER" id="PTHR43710:SF7">
    <property type="entry name" value="INDOLEPYRUVATE OXIDOREDUCTASE SUBUNIT IORA"/>
    <property type="match status" value="1"/>
</dbReference>
<dbReference type="InterPro" id="IPR017896">
    <property type="entry name" value="4Fe4S_Fe-S-bd"/>
</dbReference>
<evidence type="ECO:0000256" key="6">
    <source>
        <dbReference type="ARBA" id="ARBA00022485"/>
    </source>
</evidence>
<comment type="cofactor">
    <cofactor evidence="15 16">
        <name>[4Fe-4S] cluster</name>
        <dbReference type="ChEBI" id="CHEBI:49883"/>
    </cofactor>
    <text evidence="15 16">Binds 2 [4Fe-4S] clusters. In this family the first cluster has a non-standard and varying [4Fe-4S] binding motif CX(2)CX(2)CX(4-5)CP.</text>
</comment>
<evidence type="ECO:0000256" key="2">
    <source>
        <dbReference type="ARBA" id="ARBA00011238"/>
    </source>
</evidence>
<dbReference type="GO" id="GO:0019164">
    <property type="term" value="F:pyruvate synthase activity"/>
    <property type="evidence" value="ECO:0007669"/>
    <property type="project" value="UniProtKB-ARBA"/>
</dbReference>
<dbReference type="NCBIfam" id="TIGR03336">
    <property type="entry name" value="IOR_alpha"/>
    <property type="match status" value="1"/>
</dbReference>
<keyword evidence="6 15" id="KW-0004">4Fe-4S</keyword>
<feature type="binding site" evidence="16">
    <location>
        <position position="595"/>
    </location>
    <ligand>
        <name>[4Fe-4S] cluster</name>
        <dbReference type="ChEBI" id="CHEBI:49883"/>
        <label>1</label>
    </ligand>
</feature>
<dbReference type="Pfam" id="PF01855">
    <property type="entry name" value="POR_N"/>
    <property type="match status" value="1"/>
</dbReference>
<dbReference type="Gene3D" id="3.30.70.20">
    <property type="match status" value="1"/>
</dbReference>
<accession>B1L7K5</accession>
<dbReference type="GO" id="GO:0018491">
    <property type="term" value="F:2-oxobutyrate synthase activity"/>
    <property type="evidence" value="ECO:0007669"/>
    <property type="project" value="UniProtKB-ARBA"/>
</dbReference>
<dbReference type="Pfam" id="PF02775">
    <property type="entry name" value="TPP_enzyme_C"/>
    <property type="match status" value="1"/>
</dbReference>
<feature type="domain" description="4Fe-4S ferredoxin-type" evidence="17">
    <location>
        <begin position="580"/>
        <end position="602"/>
    </location>
</feature>
<dbReference type="GO" id="GO:0046872">
    <property type="term" value="F:metal ion binding"/>
    <property type="evidence" value="ECO:0007669"/>
    <property type="project" value="UniProtKB-UniRule"/>
</dbReference>
<keyword evidence="7 15" id="KW-0479">Metal-binding</keyword>
<comment type="subunit">
    <text evidence="3">Heterodimer composed of an alpha and a beta subunit.</text>
</comment>
<dbReference type="GO" id="GO:0043805">
    <property type="term" value="F:indolepyruvate ferredoxin oxidoreductase activity"/>
    <property type="evidence" value="ECO:0007669"/>
    <property type="project" value="UniProtKB-UniRule"/>
</dbReference>
<dbReference type="SUPFAM" id="SSF52922">
    <property type="entry name" value="TK C-terminal domain-like"/>
    <property type="match status" value="1"/>
</dbReference>
<dbReference type="EnsemblBacteria" id="ACB06832">
    <property type="protein sequence ID" value="ACB06832"/>
    <property type="gene ID" value="Kcr_0072"/>
</dbReference>
<evidence type="ECO:0000256" key="11">
    <source>
        <dbReference type="ARBA" id="ARBA00023014"/>
    </source>
</evidence>
<dbReference type="SUPFAM" id="SSF54862">
    <property type="entry name" value="4Fe-4S ferredoxins"/>
    <property type="match status" value="1"/>
</dbReference>
<comment type="catalytic activity">
    <reaction evidence="13 15">
        <text>indole-3-pyruvate + 2 oxidized [2Fe-2S]-[ferredoxin] + CoA = (indol-3-yl)acetyl-CoA + 2 reduced [2Fe-2S]-[ferredoxin] + CO2 + H(+)</text>
        <dbReference type="Rhea" id="RHEA:12645"/>
        <dbReference type="Rhea" id="RHEA-COMP:10000"/>
        <dbReference type="Rhea" id="RHEA-COMP:10001"/>
        <dbReference type="ChEBI" id="CHEBI:15378"/>
        <dbReference type="ChEBI" id="CHEBI:16526"/>
        <dbReference type="ChEBI" id="CHEBI:17640"/>
        <dbReference type="ChEBI" id="CHEBI:33737"/>
        <dbReference type="ChEBI" id="CHEBI:33738"/>
        <dbReference type="ChEBI" id="CHEBI:57271"/>
        <dbReference type="ChEBI" id="CHEBI:57287"/>
        <dbReference type="EC" id="1.2.7.8"/>
    </reaction>
</comment>
<evidence type="ECO:0000256" key="16">
    <source>
        <dbReference type="PIRSR" id="PIRSR006439-50"/>
    </source>
</evidence>
<dbReference type="InterPro" id="IPR017900">
    <property type="entry name" value="4Fe4S_Fe_S_CS"/>
</dbReference>
<dbReference type="InterPro" id="IPR029061">
    <property type="entry name" value="THDP-binding"/>
</dbReference>
<dbReference type="InParanoid" id="B1L7K5"/>
<evidence type="ECO:0000313" key="19">
    <source>
        <dbReference type="Proteomes" id="UP000001686"/>
    </source>
</evidence>
<dbReference type="KEGG" id="kcr:Kcr_0072"/>
<evidence type="ECO:0000313" key="18">
    <source>
        <dbReference type="EMBL" id="ACB06832.1"/>
    </source>
</evidence>
<organism evidence="18 19">
    <name type="scientific">Korarchaeum cryptofilum (strain OPF8)</name>
    <dbReference type="NCBI Taxonomy" id="374847"/>
    <lineage>
        <taxon>Archaea</taxon>
        <taxon>Thermoproteota</taxon>
        <taxon>Candidatus Korarchaeia</taxon>
        <taxon>Candidatus Korarchaeales</taxon>
        <taxon>Candidatus Korarchaeaceae</taxon>
        <taxon>Candidatus Korarchaeum</taxon>
    </lineage>
</organism>
<dbReference type="PROSITE" id="PS51379">
    <property type="entry name" value="4FE4S_FER_2"/>
    <property type="match status" value="2"/>
</dbReference>
<dbReference type="AlphaFoldDB" id="B1L7K5"/>
<evidence type="ECO:0000256" key="5">
    <source>
        <dbReference type="ARBA" id="ARBA00022448"/>
    </source>
</evidence>
<keyword evidence="8 15" id="KW-0249">Electron transport</keyword>
<evidence type="ECO:0000256" key="8">
    <source>
        <dbReference type="ARBA" id="ARBA00022982"/>
    </source>
</evidence>
<evidence type="ECO:0000256" key="15">
    <source>
        <dbReference type="PIRNR" id="PIRNR006439"/>
    </source>
</evidence>
<dbReference type="EC" id="1.2.7.8" evidence="15"/>
<keyword evidence="10 15" id="KW-0408">Iron</keyword>
<evidence type="ECO:0000256" key="13">
    <source>
        <dbReference type="ARBA" id="ARBA00048332"/>
    </source>
</evidence>
<feature type="binding site" evidence="16">
    <location>
        <position position="601"/>
    </location>
    <ligand>
        <name>[4Fe-4S] cluster</name>
        <dbReference type="ChEBI" id="CHEBI:49883"/>
        <label>2</label>
    </ligand>
</feature>
<dbReference type="InterPro" id="IPR017721">
    <property type="entry name" value="IorA"/>
</dbReference>